<feature type="region of interest" description="Disordered" evidence="9">
    <location>
        <begin position="420"/>
        <end position="550"/>
    </location>
</feature>
<evidence type="ECO:0000256" key="2">
    <source>
        <dbReference type="ARBA" id="ARBA00004430"/>
    </source>
</evidence>
<evidence type="ECO:0000256" key="1">
    <source>
        <dbReference type="ARBA" id="ARBA00004230"/>
    </source>
</evidence>
<evidence type="ECO:0000313" key="12">
    <source>
        <dbReference type="Proteomes" id="UP001152797"/>
    </source>
</evidence>
<evidence type="ECO:0000313" key="11">
    <source>
        <dbReference type="EMBL" id="CAL4788547.1"/>
    </source>
</evidence>
<keyword evidence="4" id="KW-0677">Repeat</keyword>
<accession>A0A9P1D0X5</accession>
<dbReference type="Proteomes" id="UP001152797">
    <property type="component" value="Unassembled WGS sequence"/>
</dbReference>
<dbReference type="AlphaFoldDB" id="A0A9P1D0X5"/>
<name>A0A9P1D0X5_9DINO</name>
<evidence type="ECO:0000256" key="6">
    <source>
        <dbReference type="ARBA" id="ARBA00023069"/>
    </source>
</evidence>
<keyword evidence="3" id="KW-0963">Cytoplasm</keyword>
<dbReference type="Pfam" id="PF02493">
    <property type="entry name" value="MORN"/>
    <property type="match status" value="8"/>
</dbReference>
<feature type="compositionally biased region" description="Acidic residues" evidence="9">
    <location>
        <begin position="470"/>
        <end position="503"/>
    </location>
</feature>
<reference evidence="11 12" key="2">
    <citation type="submission" date="2024-05" db="EMBL/GenBank/DDBJ databases">
        <authorList>
            <person name="Chen Y."/>
            <person name="Shah S."/>
            <person name="Dougan E. K."/>
            <person name="Thang M."/>
            <person name="Chan C."/>
        </authorList>
    </citation>
    <scope>NUCLEOTIDE SEQUENCE [LARGE SCALE GENOMIC DNA]</scope>
</reference>
<evidence type="ECO:0000313" key="10">
    <source>
        <dbReference type="EMBL" id="CAI4001235.1"/>
    </source>
</evidence>
<dbReference type="OrthoDB" id="294378at2759"/>
<dbReference type="EMBL" id="CAMXCT030002902">
    <property type="protein sequence ID" value="CAL4788547.1"/>
    <property type="molecule type" value="Genomic_DNA"/>
</dbReference>
<keyword evidence="8" id="KW-0966">Cell projection</keyword>
<sequence>MAGSKKKAVVTPKKPKKKRERKPEVETPVEEQKIVTVIFDDHEYTGYLRTDSLSKRCLDGAASKYIWQDGSRYEGPFLQSEIQGQGKYTWPDGSTYEGALQNGKRHGHGVFVAADGITKYEGQWVEGKRHGRGRLIFDAEGESFYDGEWCNGCKHGKGRQVWPSKNTYEGSWEEGRMQGSGTMTWSENGILEVYTGEWANNLPQGQGKYTWHATEDGMFGKEMPVQQTNNSFEGTWSKGLRSGYGTFQFANGSKYEGQWANNLKHGDGRYTYEDGRIYAGEFVLDNMANNDVAHQQESTSSQALNLGGADNPVRKCVEIADLVGFCLPNDRLITDPTERTGFSEPNDVFREIYNILLRHLGDLKKLYASMRKMIQRTTDDPWLVYKFHMWILAREAGILAPDCSLARLNRRMVCGPRQHGEAFPEDVPDLRPLTPRSLQNRVPGDPEPKVTKRSSKPEEGGADSAAAEQEAVDEEEEDDYGDEEEDEEDGEDAEDAADGDEQDGQNSSRTTKSGRSRQSRASRVSRASRRSGGRASEYQGSRRPTFQSFGTRQLSSIGPIDFFFEQNKFWRLADFEAALRLVDVHAPGAALMFRHFLEALVRMTPAAFPEKQGLESMLKALLQERVLTKADGRLNPECCRPFDFLADANVLEVFGSFHSKLWELFKDNAAGVGAYALPLWAQLLDLEEESGRSSYRRMTARHFGGLQRRVHIQARMDVTIRVKDALSILFYADLLSIGDIQPSVDCPNDSIFPEPKPEETEPVAVTPDTEERSSLKNTFGDFQIEKAEAKAREQTLRLYSIYKMYMYII</sequence>
<dbReference type="SMART" id="SM00698">
    <property type="entry name" value="MORN"/>
    <property type="match status" value="8"/>
</dbReference>
<proteinExistence type="predicted"/>
<comment type="subcellular location">
    <subcellularLocation>
        <location evidence="1">Cell projection</location>
        <location evidence="1">Cilium</location>
        <location evidence="1">Flagellum</location>
    </subcellularLocation>
    <subcellularLocation>
        <location evidence="2">Cytoplasm</location>
        <location evidence="2">Cytoskeleton</location>
        <location evidence="2">Cilium axoneme</location>
    </subcellularLocation>
</comment>
<dbReference type="Gene3D" id="2.20.110.10">
    <property type="entry name" value="Histone H3 K4-specific methyltransferase SET7/9 N-terminal domain"/>
    <property type="match status" value="4"/>
</dbReference>
<evidence type="ECO:0000256" key="7">
    <source>
        <dbReference type="ARBA" id="ARBA00023212"/>
    </source>
</evidence>
<feature type="region of interest" description="Disordered" evidence="9">
    <location>
        <begin position="751"/>
        <end position="772"/>
    </location>
</feature>
<dbReference type="PANTHER" id="PTHR46613:SF1">
    <property type="entry name" value="RADIAL SPOKE HEAD 10 HOMOLOG B-RELATED"/>
    <property type="match status" value="1"/>
</dbReference>
<gene>
    <name evidence="10" type="ORF">C1SCF055_LOCUS27293</name>
</gene>
<protein>
    <submittedName>
        <fullName evidence="11">Radial spoke head 10 homolog B</fullName>
    </submittedName>
</protein>
<organism evidence="10">
    <name type="scientific">Cladocopium goreaui</name>
    <dbReference type="NCBI Taxonomy" id="2562237"/>
    <lineage>
        <taxon>Eukaryota</taxon>
        <taxon>Sar</taxon>
        <taxon>Alveolata</taxon>
        <taxon>Dinophyceae</taxon>
        <taxon>Suessiales</taxon>
        <taxon>Symbiodiniaceae</taxon>
        <taxon>Cladocopium</taxon>
    </lineage>
</organism>
<reference evidence="10" key="1">
    <citation type="submission" date="2022-10" db="EMBL/GenBank/DDBJ databases">
        <authorList>
            <person name="Chen Y."/>
            <person name="Dougan E. K."/>
            <person name="Chan C."/>
            <person name="Rhodes N."/>
            <person name="Thang M."/>
        </authorList>
    </citation>
    <scope>NUCLEOTIDE SEQUENCE</scope>
</reference>
<keyword evidence="5" id="KW-0282">Flagellum</keyword>
<keyword evidence="12" id="KW-1185">Reference proteome</keyword>
<dbReference type="GO" id="GO:0031514">
    <property type="term" value="C:motile cilium"/>
    <property type="evidence" value="ECO:0007669"/>
    <property type="project" value="UniProtKB-SubCell"/>
</dbReference>
<evidence type="ECO:0000256" key="5">
    <source>
        <dbReference type="ARBA" id="ARBA00022846"/>
    </source>
</evidence>
<evidence type="ECO:0000256" key="4">
    <source>
        <dbReference type="ARBA" id="ARBA00022737"/>
    </source>
</evidence>
<evidence type="ECO:0000256" key="9">
    <source>
        <dbReference type="SAM" id="MobiDB-lite"/>
    </source>
</evidence>
<dbReference type="SUPFAM" id="SSF82185">
    <property type="entry name" value="Histone H3 K4-specific methyltransferase SET7/9 N-terminal domain"/>
    <property type="match status" value="2"/>
</dbReference>
<evidence type="ECO:0000256" key="3">
    <source>
        <dbReference type="ARBA" id="ARBA00022490"/>
    </source>
</evidence>
<dbReference type="PANTHER" id="PTHR46613">
    <property type="entry name" value="RADIAL SPOKE HEAD 10 HOMOLOG B-RELATED"/>
    <property type="match status" value="1"/>
</dbReference>
<dbReference type="GO" id="GO:0005930">
    <property type="term" value="C:axoneme"/>
    <property type="evidence" value="ECO:0007669"/>
    <property type="project" value="UniProtKB-SubCell"/>
</dbReference>
<dbReference type="EMBL" id="CAMXCT020002902">
    <property type="protein sequence ID" value="CAL1154610.1"/>
    <property type="molecule type" value="Genomic_DNA"/>
</dbReference>
<comment type="caution">
    <text evidence="10">The sequence shown here is derived from an EMBL/GenBank/DDBJ whole genome shotgun (WGS) entry which is preliminary data.</text>
</comment>
<keyword evidence="7" id="KW-0206">Cytoskeleton</keyword>
<feature type="compositionally biased region" description="Basic residues" evidence="9">
    <location>
        <begin position="1"/>
        <end position="20"/>
    </location>
</feature>
<feature type="region of interest" description="Disordered" evidence="9">
    <location>
        <begin position="1"/>
        <end position="27"/>
    </location>
</feature>
<feature type="compositionally biased region" description="Basic and acidic residues" evidence="9">
    <location>
        <begin position="444"/>
        <end position="459"/>
    </location>
</feature>
<evidence type="ECO:0000256" key="8">
    <source>
        <dbReference type="ARBA" id="ARBA00023273"/>
    </source>
</evidence>
<dbReference type="InterPro" id="IPR003409">
    <property type="entry name" value="MORN"/>
</dbReference>
<keyword evidence="6" id="KW-0969">Cilium</keyword>
<feature type="compositionally biased region" description="Polar residues" evidence="9">
    <location>
        <begin position="538"/>
        <end position="550"/>
    </location>
</feature>
<dbReference type="EMBL" id="CAMXCT010002902">
    <property type="protein sequence ID" value="CAI4001235.1"/>
    <property type="molecule type" value="Genomic_DNA"/>
</dbReference>